<evidence type="ECO:0000313" key="1">
    <source>
        <dbReference type="EMBL" id="MEO1783114.1"/>
    </source>
</evidence>
<dbReference type="Pfam" id="PF06124">
    <property type="entry name" value="DUF960"/>
    <property type="match status" value="1"/>
</dbReference>
<organism evidence="1 2">
    <name type="scientific">Enterococcus diestrammenae</name>
    <dbReference type="NCBI Taxonomy" id="1155073"/>
    <lineage>
        <taxon>Bacteria</taxon>
        <taxon>Bacillati</taxon>
        <taxon>Bacillota</taxon>
        <taxon>Bacilli</taxon>
        <taxon>Lactobacillales</taxon>
        <taxon>Enterococcaceae</taxon>
        <taxon>Enterococcus</taxon>
    </lineage>
</organism>
<dbReference type="Gene3D" id="3.10.450.150">
    <property type="entry name" value="enterococcus faecalis protein"/>
    <property type="match status" value="1"/>
</dbReference>
<reference evidence="1" key="1">
    <citation type="submission" date="2016-06" db="EMBL/GenBank/DDBJ databases">
        <authorList>
            <person name="Van Tyne D."/>
        </authorList>
    </citation>
    <scope>NUCLEOTIDE SEQUENCE</scope>
    <source>
        <strain evidence="1">JM9A</strain>
    </source>
</reference>
<comment type="caution">
    <text evidence="1">The sequence shown here is derived from an EMBL/GenBank/DDBJ whole genome shotgun (WGS) entry which is preliminary data.</text>
</comment>
<proteinExistence type="predicted"/>
<reference evidence="1" key="2">
    <citation type="submission" date="2024-02" db="EMBL/GenBank/DDBJ databases">
        <title>The Genome Sequence of Enterococcus diestrammenae JM9A.</title>
        <authorList>
            <person name="Earl A."/>
            <person name="Manson A."/>
            <person name="Gilmore M."/>
            <person name="Sanders J."/>
            <person name="Shea T."/>
            <person name="Howe W."/>
            <person name="Livny J."/>
            <person name="Cuomo C."/>
            <person name="Neafsey D."/>
            <person name="Birren B."/>
        </authorList>
    </citation>
    <scope>NUCLEOTIDE SEQUENCE</scope>
    <source>
        <strain evidence="1">JM9A</strain>
    </source>
</reference>
<accession>A0ABV0F4W8</accession>
<evidence type="ECO:0000313" key="2">
    <source>
        <dbReference type="Proteomes" id="UP001429357"/>
    </source>
</evidence>
<dbReference type="InterPro" id="IPR009303">
    <property type="entry name" value="DUF960"/>
</dbReference>
<dbReference type="RefSeq" id="WP_161868197.1">
    <property type="nucleotide sequence ID" value="NZ_JAQFAM010000001.1"/>
</dbReference>
<gene>
    <name evidence="1" type="ORF">BAU18_002733</name>
</gene>
<sequence>MYEVFDSHRSRYASVGIVSSMPGELIDSIWVIIDLDLKGVIPLSNLIAFDLINNNGTVTMHFSQEDSNVEMAIDLPFPYSYDLPKEVYAYDDGSRQTILLPSETN</sequence>
<protein>
    <recommendedName>
        <fullName evidence="3">GTP cyclohydrolase</fullName>
    </recommendedName>
</protein>
<name>A0ABV0F4W8_9ENTE</name>
<keyword evidence="2" id="KW-1185">Reference proteome</keyword>
<dbReference type="EMBL" id="MAEI02000001">
    <property type="protein sequence ID" value="MEO1783114.1"/>
    <property type="molecule type" value="Genomic_DNA"/>
</dbReference>
<dbReference type="Proteomes" id="UP001429357">
    <property type="component" value="Unassembled WGS sequence"/>
</dbReference>
<evidence type="ECO:0008006" key="3">
    <source>
        <dbReference type="Google" id="ProtNLM"/>
    </source>
</evidence>